<evidence type="ECO:0000256" key="1">
    <source>
        <dbReference type="SAM" id="MobiDB-lite"/>
    </source>
</evidence>
<sequence length="178" mass="19833">MERIDIVQAVADNFPQATAQVALNFATKIDRGYANKIADTRYKLEDEKYNFGAKEYDRGYNAGKDSVRTTFEPKIVEATVWATTNFTPRDYERKIQCIIVLRTKFAPLGLLEAKTIIEMITPKGTTDALDWAKLDEAEGRVKKSPTPNDMPQKIGSDSNSSSDGRSESYAKCGCGCED</sequence>
<evidence type="ECO:0000313" key="3">
    <source>
        <dbReference type="EMBL" id="UMO76419.1"/>
    </source>
</evidence>
<gene>
    <name evidence="3" type="primary">276</name>
    <name evidence="2" type="synonym">20</name>
    <name evidence="2" type="ORF">SEA_TOMAS_20</name>
    <name evidence="3" type="ORF">SEA_TOMAS_276</name>
</gene>
<evidence type="ECO:0000313" key="2">
    <source>
        <dbReference type="EMBL" id="UMO76211.1"/>
    </source>
</evidence>
<dbReference type="KEGG" id="vg:77926994"/>
<organism evidence="3 4">
    <name type="scientific">Streptomyces phage Tomas</name>
    <dbReference type="NCBI Taxonomy" id="2914443"/>
    <lineage>
        <taxon>Viruses</taxon>
        <taxon>Duplodnaviria</taxon>
        <taxon>Heunggongvirae</taxon>
        <taxon>Uroviricota</taxon>
        <taxon>Caudoviricetes</taxon>
        <taxon>Stanwilliamsviridae</taxon>
        <taxon>Boydwoodruffvirinae</taxon>
        <taxon>Tomasvirus</taxon>
        <taxon>Tomasvirus tomas</taxon>
    </lineage>
</organism>
<reference evidence="3" key="1">
    <citation type="submission" date="2021-12" db="EMBL/GenBank/DDBJ databases">
        <authorList>
            <person name="Khadka S."/>
            <person name="Uribe D.A."/>
            <person name="Klipsch I.N."/>
            <person name="Rene S.R."/>
            <person name="Jimenez M.L."/>
            <person name="Saini B.K."/>
            <person name="Zugasti M."/>
            <person name="Bullon R.M."/>
            <person name="Sharp C.D."/>
            <person name="Kapinga K.O."/>
            <person name="Warner C.P."/>
            <person name="Sarinana J."/>
            <person name="Jimenez A."/>
            <person name="Layton S.R."/>
            <person name="Nayek S."/>
            <person name="Hughes L.E."/>
            <person name="Garlena R.A."/>
            <person name="Russell D.A."/>
            <person name="Jacobs-Sera D."/>
            <person name="Hatfull G.F."/>
        </authorList>
    </citation>
    <scope>NUCLEOTIDE SEQUENCE</scope>
</reference>
<feature type="region of interest" description="Disordered" evidence="1">
    <location>
        <begin position="137"/>
        <end position="178"/>
    </location>
</feature>
<evidence type="ECO:0000313" key="4">
    <source>
        <dbReference type="Proteomes" id="UP001202581"/>
    </source>
</evidence>
<dbReference type="RefSeq" id="YP_010651358.1">
    <property type="nucleotide sequence ID" value="NC_070781.1"/>
</dbReference>
<dbReference type="GeneID" id="77926994"/>
<dbReference type="EMBL" id="OL829978">
    <property type="protein sequence ID" value="UMO76419.1"/>
    <property type="molecule type" value="Genomic_DNA"/>
</dbReference>
<accession>A0AA49BV33</accession>
<dbReference type="EMBL" id="OL829978">
    <property type="protein sequence ID" value="UMO76211.1"/>
    <property type="molecule type" value="Genomic_DNA"/>
</dbReference>
<name>A0AA49BV33_9CAUD</name>
<proteinExistence type="predicted"/>
<keyword evidence="4" id="KW-1185">Reference proteome</keyword>
<dbReference type="Proteomes" id="UP001202581">
    <property type="component" value="Segment"/>
</dbReference>
<protein>
    <submittedName>
        <fullName evidence="3">Uncharacterized protein</fullName>
    </submittedName>
</protein>